<dbReference type="PROSITE" id="PS51898">
    <property type="entry name" value="TYR_RECOMBINASE"/>
    <property type="match status" value="1"/>
</dbReference>
<dbReference type="OrthoDB" id="9805859at2"/>
<feature type="region of interest" description="Disordered" evidence="5">
    <location>
        <begin position="353"/>
        <end position="405"/>
    </location>
</feature>
<dbReference type="InterPro" id="IPR010998">
    <property type="entry name" value="Integrase_recombinase_N"/>
</dbReference>
<evidence type="ECO:0000256" key="2">
    <source>
        <dbReference type="ARBA" id="ARBA00022908"/>
    </source>
</evidence>
<name>A0A3N9WWA2_9ACTN</name>
<protein>
    <submittedName>
        <fullName evidence="7">Site-specific integrase</fullName>
    </submittedName>
</protein>
<reference evidence="7 8" key="1">
    <citation type="submission" date="2018-05" db="EMBL/GenBank/DDBJ databases">
        <title>Micromonospora from Atacama Desert.</title>
        <authorList>
            <person name="Carro L."/>
            <person name="Goodfellow M."/>
            <person name="Klenk H.-P."/>
        </authorList>
    </citation>
    <scope>NUCLEOTIDE SEQUENCE [LARGE SCALE GENOMIC DNA]</scope>
    <source>
        <strain evidence="7 8">LB39</strain>
    </source>
</reference>
<dbReference type="Pfam" id="PF22022">
    <property type="entry name" value="Phage_int_M"/>
    <property type="match status" value="1"/>
</dbReference>
<evidence type="ECO:0000259" key="6">
    <source>
        <dbReference type="PROSITE" id="PS51898"/>
    </source>
</evidence>
<keyword evidence="4" id="KW-0233">DNA recombination</keyword>
<keyword evidence="2" id="KW-0229">DNA integration</keyword>
<accession>A0A3N9WWA2</accession>
<evidence type="ECO:0000313" key="8">
    <source>
        <dbReference type="Proteomes" id="UP000282312"/>
    </source>
</evidence>
<evidence type="ECO:0000256" key="5">
    <source>
        <dbReference type="SAM" id="MobiDB-lite"/>
    </source>
</evidence>
<sequence length="405" mass="44649">MARPPLPIGTLGTIRTEKLGPNRYCARARYRDHDGKTRDVEATDTTAPAAIRALKVKVRDRVAPNDDEITRETHVSTLAALWLEEIAAEERVSPQSISRYEISVRVSIVPALGELRIREASAGRLDKFLRRIAEDRPSAAKSAKVVLGQMFALAVRRGALTTNPIRDTGQLRKPRKRVVALDREQLDDVRSAIRRWQQPTPGKSGPRPTSDLADIVDLMLATGARIGEILAVRWEDADLAAEHPILTICGTIIYIKGKGFFRQEWTKSNAGYRSVVLPRFAVGMLLERKLTAAADPNDAIFPSRRGTWLSPPNVRRQWRAARAETGLEWVTPHTFRKTVATLIDKEANTDSAAAQLGHGSKETTKKHYIVKPALAPDSSTILEQLGGRPEPGDSESRNPGPAPTG</sequence>
<comment type="similarity">
    <text evidence="1">Belongs to the 'phage' integrase family.</text>
</comment>
<keyword evidence="3" id="KW-0238">DNA-binding</keyword>
<dbReference type="PANTHER" id="PTHR30629">
    <property type="entry name" value="PROPHAGE INTEGRASE"/>
    <property type="match status" value="1"/>
</dbReference>
<dbReference type="PANTHER" id="PTHR30629:SF2">
    <property type="entry name" value="PROPHAGE INTEGRASE INTS-RELATED"/>
    <property type="match status" value="1"/>
</dbReference>
<dbReference type="InterPro" id="IPR050808">
    <property type="entry name" value="Phage_Integrase"/>
</dbReference>
<feature type="domain" description="Tyr recombinase" evidence="6">
    <location>
        <begin position="176"/>
        <end position="382"/>
    </location>
</feature>
<dbReference type="AlphaFoldDB" id="A0A3N9WWA2"/>
<dbReference type="EMBL" id="QGSZ01000164">
    <property type="protein sequence ID" value="RQX05081.1"/>
    <property type="molecule type" value="Genomic_DNA"/>
</dbReference>
<keyword evidence="8" id="KW-1185">Reference proteome</keyword>
<dbReference type="RefSeq" id="WP_124771908.1">
    <property type="nucleotide sequence ID" value="NZ_QGSZ01000164.1"/>
</dbReference>
<proteinExistence type="inferred from homology"/>
<dbReference type="GO" id="GO:0003677">
    <property type="term" value="F:DNA binding"/>
    <property type="evidence" value="ECO:0007669"/>
    <property type="project" value="UniProtKB-KW"/>
</dbReference>
<comment type="caution">
    <text evidence="7">The sequence shown here is derived from an EMBL/GenBank/DDBJ whole genome shotgun (WGS) entry which is preliminary data.</text>
</comment>
<dbReference type="InterPro" id="IPR053876">
    <property type="entry name" value="Phage_int_M"/>
</dbReference>
<evidence type="ECO:0000313" key="7">
    <source>
        <dbReference type="EMBL" id="RQX05081.1"/>
    </source>
</evidence>
<dbReference type="Gene3D" id="1.10.443.10">
    <property type="entry name" value="Intergrase catalytic core"/>
    <property type="match status" value="1"/>
</dbReference>
<gene>
    <name evidence="7" type="ORF">DLJ59_08255</name>
</gene>
<dbReference type="InterPro" id="IPR013762">
    <property type="entry name" value="Integrase-like_cat_sf"/>
</dbReference>
<dbReference type="CDD" id="cd01189">
    <property type="entry name" value="INT_ICEBs1_C_like"/>
    <property type="match status" value="1"/>
</dbReference>
<dbReference type="GO" id="GO:0006310">
    <property type="term" value="P:DNA recombination"/>
    <property type="evidence" value="ECO:0007669"/>
    <property type="project" value="UniProtKB-KW"/>
</dbReference>
<organism evidence="7 8">
    <name type="scientific">Micromonospora inaquosa</name>
    <dbReference type="NCBI Taxonomy" id="2203716"/>
    <lineage>
        <taxon>Bacteria</taxon>
        <taxon>Bacillati</taxon>
        <taxon>Actinomycetota</taxon>
        <taxon>Actinomycetes</taxon>
        <taxon>Micromonosporales</taxon>
        <taxon>Micromonosporaceae</taxon>
        <taxon>Micromonospora</taxon>
    </lineage>
</organism>
<dbReference type="InterPro" id="IPR002104">
    <property type="entry name" value="Integrase_catalytic"/>
</dbReference>
<evidence type="ECO:0000256" key="4">
    <source>
        <dbReference type="ARBA" id="ARBA00023172"/>
    </source>
</evidence>
<dbReference type="Proteomes" id="UP000282312">
    <property type="component" value="Unassembled WGS sequence"/>
</dbReference>
<evidence type="ECO:0000256" key="1">
    <source>
        <dbReference type="ARBA" id="ARBA00008857"/>
    </source>
</evidence>
<dbReference type="SUPFAM" id="SSF56349">
    <property type="entry name" value="DNA breaking-rejoining enzymes"/>
    <property type="match status" value="1"/>
</dbReference>
<evidence type="ECO:0000256" key="3">
    <source>
        <dbReference type="ARBA" id="ARBA00023125"/>
    </source>
</evidence>
<dbReference type="GO" id="GO:0015074">
    <property type="term" value="P:DNA integration"/>
    <property type="evidence" value="ECO:0007669"/>
    <property type="project" value="UniProtKB-KW"/>
</dbReference>
<dbReference type="InterPro" id="IPR011010">
    <property type="entry name" value="DNA_brk_join_enz"/>
</dbReference>
<dbReference type="Pfam" id="PF00589">
    <property type="entry name" value="Phage_integrase"/>
    <property type="match status" value="1"/>
</dbReference>
<dbReference type="Gene3D" id="1.10.150.130">
    <property type="match status" value="1"/>
</dbReference>